<keyword evidence="1 2" id="KW-0238">DNA-binding</keyword>
<dbReference type="Proteomes" id="UP001377804">
    <property type="component" value="Unassembled WGS sequence"/>
</dbReference>
<evidence type="ECO:0000313" key="5">
    <source>
        <dbReference type="Proteomes" id="UP001377804"/>
    </source>
</evidence>
<reference evidence="4 5" key="1">
    <citation type="submission" date="2023-10" db="EMBL/GenBank/DDBJ databases">
        <title>Holzapfeliella saturejae sp. nov. isolated from Satureja montana flowers.</title>
        <authorList>
            <person name="Alcantara C."/>
            <person name="Zuniga M."/>
            <person name="Landete J.M."/>
            <person name="Monedero V."/>
        </authorList>
    </citation>
    <scope>NUCLEOTIDE SEQUENCE [LARGE SCALE GENOMIC DNA]</scope>
    <source>
        <strain evidence="4 5">He02</strain>
    </source>
</reference>
<comment type="caution">
    <text evidence="4">The sequence shown here is derived from an EMBL/GenBank/DDBJ whole genome shotgun (WGS) entry which is preliminary data.</text>
</comment>
<dbReference type="PANTHER" id="PTHR43479:SF7">
    <property type="entry name" value="TETR-FAMILY TRANSCRIPTIONAL REGULATOR"/>
    <property type="match status" value="1"/>
</dbReference>
<dbReference type="SUPFAM" id="SSF46689">
    <property type="entry name" value="Homeodomain-like"/>
    <property type="match status" value="1"/>
</dbReference>
<sequence length="180" mass="21213">MKQDLRSYKTEKAIKSSFFNLLRKESFNNISVINIVRLAEVGRPTFYNHYIDKYDLLNNIIKDYGDIFRTLISQRFKEKDIDKTLYQVADFLIANKKEINLLKTIDAPNIIHEFNVILESEFKKSIPNNLNKLPIDYVKELYISISMVFINHALNTDEINEDVIESLNQIQRDLNFNSDD</sequence>
<organism evidence="4 5">
    <name type="scientific">Holzapfeliella saturejae</name>
    <dbReference type="NCBI Taxonomy" id="3082953"/>
    <lineage>
        <taxon>Bacteria</taxon>
        <taxon>Bacillati</taxon>
        <taxon>Bacillota</taxon>
        <taxon>Bacilli</taxon>
        <taxon>Lactobacillales</taxon>
        <taxon>Lactobacillaceae</taxon>
        <taxon>Holzapfeliella</taxon>
    </lineage>
</organism>
<dbReference type="InterPro" id="IPR001647">
    <property type="entry name" value="HTH_TetR"/>
</dbReference>
<gene>
    <name evidence="4" type="ORF">R4Y45_01840</name>
</gene>
<dbReference type="Gene3D" id="1.10.357.10">
    <property type="entry name" value="Tetracycline Repressor, domain 2"/>
    <property type="match status" value="1"/>
</dbReference>
<dbReference type="EMBL" id="JAWMWG010000001">
    <property type="protein sequence ID" value="MEJ6347969.1"/>
    <property type="molecule type" value="Genomic_DNA"/>
</dbReference>
<dbReference type="InterPro" id="IPR009057">
    <property type="entry name" value="Homeodomain-like_sf"/>
</dbReference>
<evidence type="ECO:0000256" key="2">
    <source>
        <dbReference type="PROSITE-ProRule" id="PRU00335"/>
    </source>
</evidence>
<evidence type="ECO:0000259" key="3">
    <source>
        <dbReference type="PROSITE" id="PS50977"/>
    </source>
</evidence>
<keyword evidence="5" id="KW-1185">Reference proteome</keyword>
<evidence type="ECO:0000313" key="4">
    <source>
        <dbReference type="EMBL" id="MEJ6347969.1"/>
    </source>
</evidence>
<protein>
    <submittedName>
        <fullName evidence="4">TetR/AcrR family transcriptional regulator</fullName>
    </submittedName>
</protein>
<feature type="DNA-binding region" description="H-T-H motif" evidence="2">
    <location>
        <begin position="31"/>
        <end position="50"/>
    </location>
</feature>
<accession>A0ABU8SFD9</accession>
<dbReference type="InterPro" id="IPR050624">
    <property type="entry name" value="HTH-type_Tx_Regulator"/>
</dbReference>
<evidence type="ECO:0000256" key="1">
    <source>
        <dbReference type="ARBA" id="ARBA00023125"/>
    </source>
</evidence>
<dbReference type="PROSITE" id="PS50977">
    <property type="entry name" value="HTH_TETR_2"/>
    <property type="match status" value="1"/>
</dbReference>
<dbReference type="RefSeq" id="WP_339968697.1">
    <property type="nucleotide sequence ID" value="NZ_JAWMWG010000001.1"/>
</dbReference>
<feature type="domain" description="HTH tetR-type" evidence="3">
    <location>
        <begin position="8"/>
        <end position="68"/>
    </location>
</feature>
<proteinExistence type="predicted"/>
<name>A0ABU8SFD9_9LACO</name>
<dbReference type="PANTHER" id="PTHR43479">
    <property type="entry name" value="ACREF/ENVCD OPERON REPRESSOR-RELATED"/>
    <property type="match status" value="1"/>
</dbReference>